<sequence>MVQNHICLFYGCMKLPQRERSAQTERQVRYLLTLTRESVRKATLADALCHRVGVAVVGLSGVATTARKRGEEYEVVETRAALLSADANSGSSRGSRESSRSSHRYSTTSPRLSPEGCNLIIFRSWETIQVRRFIALRSRPSGIRCLHVLFGSSRSVFVSPLLYDSMAAPKRRSTTGEKATAAEETVSSCSSAQPKYDLCAERKTPENRSQHDACEETTIPDNDIGLYVVNGPRRQELQDDETRGRLLMTPWKPGANYSFPSSSSLDLAAALMYVDDVEAAVLQMRESGFNDIFNASTKAAEAAHTEMRMPRLTGRQLHRHNVPSISEAATLPMAEEFAALYSNIISASELQGELAVWAAKWKSEKGETRNMSAMQAVADCPETPKDVPESFHN</sequence>
<accession>A0A9D4PTJ3</accession>
<dbReference type="AlphaFoldDB" id="A0A9D4PTJ3"/>
<comment type="caution">
    <text evidence="2">The sequence shown here is derived from an EMBL/GenBank/DDBJ whole genome shotgun (WGS) entry which is preliminary data.</text>
</comment>
<dbReference type="Proteomes" id="UP000821837">
    <property type="component" value="Unassembled WGS sequence"/>
</dbReference>
<dbReference type="EMBL" id="JABSTV010001250">
    <property type="protein sequence ID" value="KAH7955301.1"/>
    <property type="molecule type" value="Genomic_DNA"/>
</dbReference>
<reference evidence="2" key="1">
    <citation type="journal article" date="2020" name="Cell">
        <title>Large-Scale Comparative Analyses of Tick Genomes Elucidate Their Genetic Diversity and Vector Capacities.</title>
        <authorList>
            <consortium name="Tick Genome and Microbiome Consortium (TIGMIC)"/>
            <person name="Jia N."/>
            <person name="Wang J."/>
            <person name="Shi W."/>
            <person name="Du L."/>
            <person name="Sun Y."/>
            <person name="Zhan W."/>
            <person name="Jiang J.F."/>
            <person name="Wang Q."/>
            <person name="Zhang B."/>
            <person name="Ji P."/>
            <person name="Bell-Sakyi L."/>
            <person name="Cui X.M."/>
            <person name="Yuan T.T."/>
            <person name="Jiang B.G."/>
            <person name="Yang W.F."/>
            <person name="Lam T.T."/>
            <person name="Chang Q.C."/>
            <person name="Ding S.J."/>
            <person name="Wang X.J."/>
            <person name="Zhu J.G."/>
            <person name="Ruan X.D."/>
            <person name="Zhao L."/>
            <person name="Wei J.T."/>
            <person name="Ye R.Z."/>
            <person name="Que T.C."/>
            <person name="Du C.H."/>
            <person name="Zhou Y.H."/>
            <person name="Cheng J.X."/>
            <person name="Dai P.F."/>
            <person name="Guo W.B."/>
            <person name="Han X.H."/>
            <person name="Huang E.J."/>
            <person name="Li L.F."/>
            <person name="Wei W."/>
            <person name="Gao Y.C."/>
            <person name="Liu J.Z."/>
            <person name="Shao H.Z."/>
            <person name="Wang X."/>
            <person name="Wang C.C."/>
            <person name="Yang T.C."/>
            <person name="Huo Q.B."/>
            <person name="Li W."/>
            <person name="Chen H.Y."/>
            <person name="Chen S.E."/>
            <person name="Zhou L.G."/>
            <person name="Ni X.B."/>
            <person name="Tian J.H."/>
            <person name="Sheng Y."/>
            <person name="Liu T."/>
            <person name="Pan Y.S."/>
            <person name="Xia L.Y."/>
            <person name="Li J."/>
            <person name="Zhao F."/>
            <person name="Cao W.C."/>
        </authorList>
    </citation>
    <scope>NUCLEOTIDE SEQUENCE</scope>
    <source>
        <strain evidence="2">Rsan-2018</strain>
    </source>
</reference>
<evidence type="ECO:0000313" key="3">
    <source>
        <dbReference type="Proteomes" id="UP000821837"/>
    </source>
</evidence>
<feature type="region of interest" description="Disordered" evidence="1">
    <location>
        <begin position="86"/>
        <end position="112"/>
    </location>
</feature>
<protein>
    <submittedName>
        <fullName evidence="2">Uncharacterized protein</fullName>
    </submittedName>
</protein>
<gene>
    <name evidence="2" type="ORF">HPB52_000188</name>
</gene>
<reference evidence="2" key="2">
    <citation type="submission" date="2021-09" db="EMBL/GenBank/DDBJ databases">
        <authorList>
            <person name="Jia N."/>
            <person name="Wang J."/>
            <person name="Shi W."/>
            <person name="Du L."/>
            <person name="Sun Y."/>
            <person name="Zhan W."/>
            <person name="Jiang J."/>
            <person name="Wang Q."/>
            <person name="Zhang B."/>
            <person name="Ji P."/>
            <person name="Sakyi L.B."/>
            <person name="Cui X."/>
            <person name="Yuan T."/>
            <person name="Jiang B."/>
            <person name="Yang W."/>
            <person name="Lam T.T.-Y."/>
            <person name="Chang Q."/>
            <person name="Ding S."/>
            <person name="Wang X."/>
            <person name="Zhu J."/>
            <person name="Ruan X."/>
            <person name="Zhao L."/>
            <person name="Wei J."/>
            <person name="Que T."/>
            <person name="Du C."/>
            <person name="Cheng J."/>
            <person name="Dai P."/>
            <person name="Han X."/>
            <person name="Huang E."/>
            <person name="Gao Y."/>
            <person name="Liu J."/>
            <person name="Shao H."/>
            <person name="Ye R."/>
            <person name="Li L."/>
            <person name="Wei W."/>
            <person name="Wang X."/>
            <person name="Wang C."/>
            <person name="Huo Q."/>
            <person name="Li W."/>
            <person name="Guo W."/>
            <person name="Chen H."/>
            <person name="Chen S."/>
            <person name="Zhou L."/>
            <person name="Zhou L."/>
            <person name="Ni X."/>
            <person name="Tian J."/>
            <person name="Zhou Y."/>
            <person name="Sheng Y."/>
            <person name="Liu T."/>
            <person name="Pan Y."/>
            <person name="Xia L."/>
            <person name="Li J."/>
            <person name="Zhao F."/>
            <person name="Cao W."/>
        </authorList>
    </citation>
    <scope>NUCLEOTIDE SEQUENCE</scope>
    <source>
        <strain evidence="2">Rsan-2018</strain>
        <tissue evidence="2">Larvae</tissue>
    </source>
</reference>
<keyword evidence="3" id="KW-1185">Reference proteome</keyword>
<organism evidence="2 3">
    <name type="scientific">Rhipicephalus sanguineus</name>
    <name type="common">Brown dog tick</name>
    <name type="synonym">Ixodes sanguineus</name>
    <dbReference type="NCBI Taxonomy" id="34632"/>
    <lineage>
        <taxon>Eukaryota</taxon>
        <taxon>Metazoa</taxon>
        <taxon>Ecdysozoa</taxon>
        <taxon>Arthropoda</taxon>
        <taxon>Chelicerata</taxon>
        <taxon>Arachnida</taxon>
        <taxon>Acari</taxon>
        <taxon>Parasitiformes</taxon>
        <taxon>Ixodida</taxon>
        <taxon>Ixodoidea</taxon>
        <taxon>Ixodidae</taxon>
        <taxon>Rhipicephalinae</taxon>
        <taxon>Rhipicephalus</taxon>
        <taxon>Rhipicephalus</taxon>
    </lineage>
</organism>
<evidence type="ECO:0000313" key="2">
    <source>
        <dbReference type="EMBL" id="KAH7955301.1"/>
    </source>
</evidence>
<name>A0A9D4PTJ3_RHISA</name>
<proteinExistence type="predicted"/>
<evidence type="ECO:0000256" key="1">
    <source>
        <dbReference type="SAM" id="MobiDB-lite"/>
    </source>
</evidence>